<organism evidence="2 3">
    <name type="scientific">Caenorhabditis nigoni</name>
    <dbReference type="NCBI Taxonomy" id="1611254"/>
    <lineage>
        <taxon>Eukaryota</taxon>
        <taxon>Metazoa</taxon>
        <taxon>Ecdysozoa</taxon>
        <taxon>Nematoda</taxon>
        <taxon>Chromadorea</taxon>
        <taxon>Rhabditida</taxon>
        <taxon>Rhabditina</taxon>
        <taxon>Rhabditomorpha</taxon>
        <taxon>Rhabditoidea</taxon>
        <taxon>Rhabditidae</taxon>
        <taxon>Peloderinae</taxon>
        <taxon>Caenorhabditis</taxon>
    </lineage>
</organism>
<evidence type="ECO:0000313" key="3">
    <source>
        <dbReference type="Proteomes" id="UP000230233"/>
    </source>
</evidence>
<accession>A0A2G5TR80</accession>
<sequence length="163" mass="19223">MSILPFADPETLKSLNLFSLNENMGIEMDEIVKTEQWKEAKSIRSKFCGLNMTVEDICHVSAFDGKMLQIFARDLEFLKKTFTTSFKSVWWELRINDFNENEEISNLWGPAFIKESSSYWYFRIKDSNEKCLKLELRDNIFNFIFIKLNDVPHGAVVHDYNEN</sequence>
<dbReference type="Pfam" id="PF01827">
    <property type="entry name" value="FTH"/>
    <property type="match status" value="1"/>
</dbReference>
<keyword evidence="3" id="KW-1185">Reference proteome</keyword>
<dbReference type="GO" id="GO:0045087">
    <property type="term" value="P:innate immune response"/>
    <property type="evidence" value="ECO:0007669"/>
    <property type="project" value="TreeGrafter"/>
</dbReference>
<gene>
    <name evidence="2" type="primary">Cnig_chr_V.g21280</name>
    <name evidence="2" type="ORF">B9Z55_021280</name>
</gene>
<proteinExistence type="predicted"/>
<dbReference type="PANTHER" id="PTHR23015">
    <property type="entry name" value="UNCHARACTERIZED C.ELEGANS PROTEIN"/>
    <property type="match status" value="1"/>
</dbReference>
<protein>
    <recommendedName>
        <fullName evidence="1">DUF38 domain-containing protein</fullName>
    </recommendedName>
</protein>
<dbReference type="Proteomes" id="UP000230233">
    <property type="component" value="Chromosome V"/>
</dbReference>
<evidence type="ECO:0000259" key="1">
    <source>
        <dbReference type="Pfam" id="PF01827"/>
    </source>
</evidence>
<dbReference type="InterPro" id="IPR002900">
    <property type="entry name" value="DUF38/FTH_CAE_spp"/>
</dbReference>
<dbReference type="PANTHER" id="PTHR23015:SF4">
    <property type="entry name" value="DUF38 DOMAIN-CONTAINING PROTEIN-RELATED"/>
    <property type="match status" value="1"/>
</dbReference>
<dbReference type="EMBL" id="PDUG01000005">
    <property type="protein sequence ID" value="PIC29819.1"/>
    <property type="molecule type" value="Genomic_DNA"/>
</dbReference>
<evidence type="ECO:0000313" key="2">
    <source>
        <dbReference type="EMBL" id="PIC29819.1"/>
    </source>
</evidence>
<dbReference type="AlphaFoldDB" id="A0A2G5TR80"/>
<dbReference type="InterPro" id="IPR040161">
    <property type="entry name" value="FB224"/>
</dbReference>
<comment type="caution">
    <text evidence="2">The sequence shown here is derived from an EMBL/GenBank/DDBJ whole genome shotgun (WGS) entry which is preliminary data.</text>
</comment>
<feature type="domain" description="DUF38" evidence="1">
    <location>
        <begin position="1"/>
        <end position="102"/>
    </location>
</feature>
<name>A0A2G5TR80_9PELO</name>
<reference evidence="3" key="1">
    <citation type="submission" date="2017-10" db="EMBL/GenBank/DDBJ databases">
        <title>Rapid genome shrinkage in a self-fertile nematode reveals novel sperm competition proteins.</title>
        <authorList>
            <person name="Yin D."/>
            <person name="Schwarz E.M."/>
            <person name="Thomas C.G."/>
            <person name="Felde R.L."/>
            <person name="Korf I.F."/>
            <person name="Cutter A.D."/>
            <person name="Schartner C.M."/>
            <person name="Ralston E.J."/>
            <person name="Meyer B.J."/>
            <person name="Haag E.S."/>
        </authorList>
    </citation>
    <scope>NUCLEOTIDE SEQUENCE [LARGE SCALE GENOMIC DNA]</scope>
    <source>
        <strain evidence="3">JU1422</strain>
    </source>
</reference>